<dbReference type="Pfam" id="PF00082">
    <property type="entry name" value="Peptidase_S8"/>
    <property type="match status" value="1"/>
</dbReference>
<dbReference type="InterPro" id="IPR050131">
    <property type="entry name" value="Peptidase_S8_subtilisin-like"/>
</dbReference>
<sequence length="1302" mass="136201">MKISLGVRRRWPVAALAALAMATTAVHVPPAAAEKVQKEPAAPVTLDGVEPGEHEITLITGDKVTFTDEGGGRYRFQTEAAPRPGGAMPSFHGQGGPDAFYVYPDDVLPAIESGRVDRALFDVKYLAEHGYADDTSTPVIVQYPEAAENRRAAADALPASAPTATLDSINGAALAVPHDRTAAFWTAVLDRTPEGRVASTLSAGLSKVWLDRKVEADLDWSVPLIGAPQAWAAGFDGTGVKVAVLDTGIDDTHPDLAGKVTEARSFVPGAETAKDGHGHGTHVASIITGTGAASGGKHKGVAPGVELVVGKVLDDGGSGEWSGVIEGMEWAASSGADVVNMSLGGDPTDGTDPISQALDTLTAGTGTLFVVAAGNSGEAESVGTPGVARSALTVAATDRDDKLAPFSSRGPRSDGALKPDIAAPGADIVAARAAGTSMGTPTGDSYTSASGTSMATPHVAGAAAILAQRHPDWEAGQLKTALMSTAEDVGGTVYELGSGRLDLATAITQRIHATTPNLDYGHVEAGTAPISKEISYVNASDQPVTLTLTPDLANTAGEAVPEGILAVDATLTIPAGQTATATVTMNAADLAEGAYTGAVTATDGGGTRLTIPVGLLREPPKVQLTIRVLDREGAPAAPAVLGMLDVTGGRGSLGRRLRAESPGVFTAMVPRSVYSVTGALAWVDPSTYLTHSAWLLAPEFEVSGDAEITLDARDAREIRFGTPEPSVPSPESQRYTYVQETLADGSIWYHGTSSAPFVRHWATPTKKTTKGKVSLTTSVGQAAPEVTMKVRGRDGFALHPEVFPHVGDIVRNYGVKHVPFTGKLTAKLVDVGIGTPEKLAGLDLRGKLALLDDEGNCGGRPERFHAIRDAGAAGILMWPSGPLYSCGLGPFIPQPVWIQPDDGVTEIGIPYVSVSPTEARALRERLAKGAVSIDVHGRPHSPYAYGLHHTERGRVPAKLSYELTGRQFATIDARYHSETPTAYQSESWPVAKSDVVPIPAVLPQIAAPGARVEYVGPIDPEAVVVRQTSSEQWSLLRAMHVFRRPARLTHHWNAGPFTPSASVVPDDVYRTIDPAGSGQSVGICSVCRQGDALWPLYTRTGAQGQLGQPVIGGMRLYKGGTEIPLGIAAQLPAFNLPKEAGDYRLTLDDAEARTTAEWTFRSRTVTEEAKLPGYDCLGALAGVMDPCRPEAVVFVAYDLSDSIGLDNSVPAGRRHTFDADVYHSPTTARTSAVAGLKLWTSTDDGVTWAPADVRRGRGGAYTVSAKYPRLSATKGAVSLRAEGWDAAGNRVTQTTLRAFTLR</sequence>
<dbReference type="PANTHER" id="PTHR43806:SF65">
    <property type="entry name" value="SERINE PROTEASE APRX"/>
    <property type="match status" value="1"/>
</dbReference>
<dbReference type="InterPro" id="IPR022398">
    <property type="entry name" value="Peptidase_S8_His-AS"/>
</dbReference>
<dbReference type="PROSITE" id="PS00138">
    <property type="entry name" value="SUBTILASE_SER"/>
    <property type="match status" value="1"/>
</dbReference>
<dbReference type="PROSITE" id="PS00137">
    <property type="entry name" value="SUBTILASE_HIS"/>
    <property type="match status" value="1"/>
</dbReference>
<feature type="chain" id="PRO_5045171352" evidence="7">
    <location>
        <begin position="28"/>
        <end position="1302"/>
    </location>
</feature>
<proteinExistence type="inferred from homology"/>
<dbReference type="PROSITE" id="PS51892">
    <property type="entry name" value="SUBTILASE"/>
    <property type="match status" value="1"/>
</dbReference>
<dbReference type="InterPro" id="IPR046450">
    <property type="entry name" value="PA_dom_sf"/>
</dbReference>
<dbReference type="Proteomes" id="UP001212498">
    <property type="component" value="Unassembled WGS sequence"/>
</dbReference>
<evidence type="ECO:0000256" key="1">
    <source>
        <dbReference type="ARBA" id="ARBA00011073"/>
    </source>
</evidence>
<dbReference type="Gene3D" id="3.40.50.200">
    <property type="entry name" value="Peptidase S8/S53 domain"/>
    <property type="match status" value="1"/>
</dbReference>
<evidence type="ECO:0000256" key="2">
    <source>
        <dbReference type="ARBA" id="ARBA00022670"/>
    </source>
</evidence>
<dbReference type="PANTHER" id="PTHR43806">
    <property type="entry name" value="PEPTIDASE S8"/>
    <property type="match status" value="1"/>
</dbReference>
<name>A0ABT4SPE6_9ACTN</name>
<keyword evidence="3 5" id="KW-0378">Hydrolase</keyword>
<evidence type="ECO:0000313" key="9">
    <source>
        <dbReference type="EMBL" id="MDA0639111.1"/>
    </source>
</evidence>
<evidence type="ECO:0000256" key="4">
    <source>
        <dbReference type="ARBA" id="ARBA00022825"/>
    </source>
</evidence>
<gene>
    <name evidence="9" type="ORF">OUY24_00585</name>
</gene>
<keyword evidence="7" id="KW-0732">Signal</keyword>
<dbReference type="InterPro" id="IPR023828">
    <property type="entry name" value="Peptidase_S8_Ser-AS"/>
</dbReference>
<feature type="domain" description="Peptidase S8/S53" evidence="8">
    <location>
        <begin position="237"/>
        <end position="492"/>
    </location>
</feature>
<keyword evidence="10" id="KW-1185">Reference proteome</keyword>
<dbReference type="PROSITE" id="PS00136">
    <property type="entry name" value="SUBTILASE_ASP"/>
    <property type="match status" value="1"/>
</dbReference>
<protein>
    <submittedName>
        <fullName evidence="9">S8 family serine peptidase</fullName>
    </submittedName>
</protein>
<evidence type="ECO:0000256" key="3">
    <source>
        <dbReference type="ARBA" id="ARBA00022801"/>
    </source>
</evidence>
<dbReference type="CDD" id="cd07487">
    <property type="entry name" value="Peptidases_S8_1"/>
    <property type="match status" value="1"/>
</dbReference>
<dbReference type="EMBL" id="JAPNUD010000001">
    <property type="protein sequence ID" value="MDA0639111.1"/>
    <property type="molecule type" value="Genomic_DNA"/>
</dbReference>
<feature type="signal peptide" evidence="7">
    <location>
        <begin position="1"/>
        <end position="27"/>
    </location>
</feature>
<dbReference type="InterPro" id="IPR036852">
    <property type="entry name" value="Peptidase_S8/S53_dom_sf"/>
</dbReference>
<evidence type="ECO:0000256" key="6">
    <source>
        <dbReference type="RuleBase" id="RU003355"/>
    </source>
</evidence>
<keyword evidence="2 5" id="KW-0645">Protease</keyword>
<feature type="active site" description="Charge relay system" evidence="5">
    <location>
        <position position="453"/>
    </location>
</feature>
<evidence type="ECO:0000256" key="7">
    <source>
        <dbReference type="SAM" id="SignalP"/>
    </source>
</evidence>
<dbReference type="SUPFAM" id="SSF52743">
    <property type="entry name" value="Subtilisin-like"/>
    <property type="match status" value="1"/>
</dbReference>
<dbReference type="InterPro" id="IPR000209">
    <property type="entry name" value="Peptidase_S8/S53_dom"/>
</dbReference>
<dbReference type="RefSeq" id="WP_271274732.1">
    <property type="nucleotide sequence ID" value="NZ_BAABFD010000019.1"/>
</dbReference>
<feature type="active site" description="Charge relay system" evidence="5">
    <location>
        <position position="279"/>
    </location>
</feature>
<evidence type="ECO:0000256" key="5">
    <source>
        <dbReference type="PROSITE-ProRule" id="PRU01240"/>
    </source>
</evidence>
<reference evidence="9 10" key="1">
    <citation type="submission" date="2022-11" db="EMBL/GenBank/DDBJ databases">
        <title>Nonomuraea corallina sp. nov., a new species of the genus Nonomuraea isolated from sea side sediment in Thai sea.</title>
        <authorList>
            <person name="Ngamcharungchit C."/>
            <person name="Matsumoto A."/>
            <person name="Suriyachadkun C."/>
            <person name="Panbangred W."/>
            <person name="Inahashi Y."/>
            <person name="Intra B."/>
        </authorList>
    </citation>
    <scope>NUCLEOTIDE SEQUENCE [LARGE SCALE GENOMIC DNA]</scope>
    <source>
        <strain evidence="9 10">DSM 43553</strain>
    </source>
</reference>
<evidence type="ECO:0000313" key="10">
    <source>
        <dbReference type="Proteomes" id="UP001212498"/>
    </source>
</evidence>
<keyword evidence="4 5" id="KW-0720">Serine protease</keyword>
<accession>A0ABT4SPE6</accession>
<comment type="caution">
    <text evidence="9">The sequence shown here is derived from an EMBL/GenBank/DDBJ whole genome shotgun (WGS) entry which is preliminary data.</text>
</comment>
<comment type="similarity">
    <text evidence="1 5 6">Belongs to the peptidase S8 family.</text>
</comment>
<dbReference type="Gene3D" id="3.50.30.30">
    <property type="match status" value="1"/>
</dbReference>
<dbReference type="InterPro" id="IPR015500">
    <property type="entry name" value="Peptidase_S8_subtilisin-rel"/>
</dbReference>
<feature type="active site" description="Charge relay system" evidence="5">
    <location>
        <position position="246"/>
    </location>
</feature>
<dbReference type="PRINTS" id="PR00723">
    <property type="entry name" value="SUBTILISIN"/>
</dbReference>
<organism evidence="9 10">
    <name type="scientific">Nonomuraea ferruginea</name>
    <dbReference type="NCBI Taxonomy" id="46174"/>
    <lineage>
        <taxon>Bacteria</taxon>
        <taxon>Bacillati</taxon>
        <taxon>Actinomycetota</taxon>
        <taxon>Actinomycetes</taxon>
        <taxon>Streptosporangiales</taxon>
        <taxon>Streptosporangiaceae</taxon>
        <taxon>Nonomuraea</taxon>
    </lineage>
</organism>
<evidence type="ECO:0000259" key="8">
    <source>
        <dbReference type="Pfam" id="PF00082"/>
    </source>
</evidence>
<dbReference type="InterPro" id="IPR023827">
    <property type="entry name" value="Peptidase_S8_Asp-AS"/>
</dbReference>
<dbReference type="SUPFAM" id="SSF52025">
    <property type="entry name" value="PA domain"/>
    <property type="match status" value="1"/>
</dbReference>